<sequence>MGVNPETLPLGGAAPAPSRSVSSVASVALGVLLLCSAMLNVAQYTRGVTAVPEMAKLGWGSFGPKTHSFARMEDPQRDGRCNNGLVHMCIDEASAASSATAGATGVAGVGQSKGESANAGQDGVDSNPEPGVVPGEDAVDPAVGGARYCRKDTWLLSCLFYKADVNDELTDWKSVKTECDREPLCDGVNKYWTSDLWHISSSGDSPGCDNNLRDGNGTDASAFYKEGSHGWLTYSRDGSCHEVDEWGNPMVSK</sequence>
<feature type="transmembrane region" description="Helical" evidence="2">
    <location>
        <begin position="20"/>
        <end position="39"/>
    </location>
</feature>
<dbReference type="EMBL" id="HBFC01032566">
    <property type="protein sequence ID" value="CAD8720097.1"/>
    <property type="molecule type" value="Transcribed_RNA"/>
</dbReference>
<dbReference type="AlphaFoldDB" id="A0A7S0SY76"/>
<protein>
    <submittedName>
        <fullName evidence="3">Uncharacterized protein</fullName>
    </submittedName>
</protein>
<feature type="region of interest" description="Disordered" evidence="1">
    <location>
        <begin position="105"/>
        <end position="136"/>
    </location>
</feature>
<keyword evidence="2" id="KW-0812">Transmembrane</keyword>
<gene>
    <name evidence="3" type="ORF">MANT1106_LOCUS19309</name>
</gene>
<name>A0A7S0SY76_9CHLO</name>
<accession>A0A7S0SY76</accession>
<keyword evidence="2" id="KW-0472">Membrane</keyword>
<organism evidence="3">
    <name type="scientific">Mantoniella antarctica</name>
    <dbReference type="NCBI Taxonomy" id="81844"/>
    <lineage>
        <taxon>Eukaryota</taxon>
        <taxon>Viridiplantae</taxon>
        <taxon>Chlorophyta</taxon>
        <taxon>Mamiellophyceae</taxon>
        <taxon>Mamiellales</taxon>
        <taxon>Mamiellaceae</taxon>
        <taxon>Mantoniella</taxon>
    </lineage>
</organism>
<evidence type="ECO:0000256" key="1">
    <source>
        <dbReference type="SAM" id="MobiDB-lite"/>
    </source>
</evidence>
<evidence type="ECO:0000256" key="2">
    <source>
        <dbReference type="SAM" id="Phobius"/>
    </source>
</evidence>
<reference evidence="3" key="1">
    <citation type="submission" date="2021-01" db="EMBL/GenBank/DDBJ databases">
        <authorList>
            <person name="Corre E."/>
            <person name="Pelletier E."/>
            <person name="Niang G."/>
            <person name="Scheremetjew M."/>
            <person name="Finn R."/>
            <person name="Kale V."/>
            <person name="Holt S."/>
            <person name="Cochrane G."/>
            <person name="Meng A."/>
            <person name="Brown T."/>
            <person name="Cohen L."/>
        </authorList>
    </citation>
    <scope>NUCLEOTIDE SEQUENCE</scope>
    <source>
        <strain evidence="3">SL-175</strain>
    </source>
</reference>
<evidence type="ECO:0000313" key="3">
    <source>
        <dbReference type="EMBL" id="CAD8720097.1"/>
    </source>
</evidence>
<keyword evidence="2" id="KW-1133">Transmembrane helix</keyword>
<proteinExistence type="predicted"/>